<feature type="compositionally biased region" description="Polar residues" evidence="1">
    <location>
        <begin position="47"/>
        <end position="63"/>
    </location>
</feature>
<feature type="region of interest" description="Disordered" evidence="1">
    <location>
        <begin position="21"/>
        <end position="71"/>
    </location>
</feature>
<comment type="caution">
    <text evidence="2">The sequence shown here is derived from an EMBL/GenBank/DDBJ whole genome shotgun (WGS) entry which is preliminary data.</text>
</comment>
<gene>
    <name evidence="2" type="ORF">NDU88_000971</name>
</gene>
<evidence type="ECO:0000313" key="3">
    <source>
        <dbReference type="Proteomes" id="UP001066276"/>
    </source>
</evidence>
<reference evidence="2" key="1">
    <citation type="journal article" date="2022" name="bioRxiv">
        <title>Sequencing and chromosome-scale assembly of the giantPleurodeles waltlgenome.</title>
        <authorList>
            <person name="Brown T."/>
            <person name="Elewa A."/>
            <person name="Iarovenko S."/>
            <person name="Subramanian E."/>
            <person name="Araus A.J."/>
            <person name="Petzold A."/>
            <person name="Susuki M."/>
            <person name="Suzuki K.-i.T."/>
            <person name="Hayashi T."/>
            <person name="Toyoda A."/>
            <person name="Oliveira C."/>
            <person name="Osipova E."/>
            <person name="Leigh N.D."/>
            <person name="Simon A."/>
            <person name="Yun M.H."/>
        </authorList>
    </citation>
    <scope>NUCLEOTIDE SEQUENCE</scope>
    <source>
        <strain evidence="2">20211129_DDA</strain>
        <tissue evidence="2">Liver</tissue>
    </source>
</reference>
<dbReference type="EMBL" id="JANPWB010000007">
    <property type="protein sequence ID" value="KAJ1169065.1"/>
    <property type="molecule type" value="Genomic_DNA"/>
</dbReference>
<evidence type="ECO:0000313" key="2">
    <source>
        <dbReference type="EMBL" id="KAJ1169065.1"/>
    </source>
</evidence>
<proteinExistence type="predicted"/>
<sequence length="432" mass="48818">MTHRRWSGSFEVRETILEHQHIGMGRKQAPGKKGQVQCSPEPVRAALSSSPIHNVSSARSQNDAQRDREVKPLPGKLPCMIILSMLEQLEVKLDNLMSTVEDVPSRVAGLMEKIWIAKGQHHLVHGGASLEMVSTVTVKDCPFSRSPPIPLSVGASELNQCLHPASPAGREPKHSQCLQRLFSDGHGPQQDCTLSRCPPPDVPVTPVEPSLHLQPAIDEDQETQRNQCTQLEPEDHVKEEHLSAESWGPQQNFCLQSPFYERHEPQQNHCIQRVLTDEKELHEHIKQELLWIDGKGQQQKHYRQPAFQEEQSPQHNACLQQVFSDASDQHQNCKTEPMRPEAQNADQCNKLETLHPENCDQNYKQEPLHPEDRAQQSPTESTNGQPLYAIKPYTQDRGFITALCVARALILRQALYAIKAYTPEKAILLHKI</sequence>
<name>A0AAV7SYN1_PLEWA</name>
<accession>A0AAV7SYN1</accession>
<keyword evidence="3" id="KW-1185">Reference proteome</keyword>
<dbReference type="AlphaFoldDB" id="A0AAV7SYN1"/>
<evidence type="ECO:0000256" key="1">
    <source>
        <dbReference type="SAM" id="MobiDB-lite"/>
    </source>
</evidence>
<protein>
    <submittedName>
        <fullName evidence="2">Uncharacterized protein</fullName>
    </submittedName>
</protein>
<dbReference type="Proteomes" id="UP001066276">
    <property type="component" value="Chromosome 4_1"/>
</dbReference>
<organism evidence="2 3">
    <name type="scientific">Pleurodeles waltl</name>
    <name type="common">Iberian ribbed newt</name>
    <dbReference type="NCBI Taxonomy" id="8319"/>
    <lineage>
        <taxon>Eukaryota</taxon>
        <taxon>Metazoa</taxon>
        <taxon>Chordata</taxon>
        <taxon>Craniata</taxon>
        <taxon>Vertebrata</taxon>
        <taxon>Euteleostomi</taxon>
        <taxon>Amphibia</taxon>
        <taxon>Batrachia</taxon>
        <taxon>Caudata</taxon>
        <taxon>Salamandroidea</taxon>
        <taxon>Salamandridae</taxon>
        <taxon>Pleurodelinae</taxon>
        <taxon>Pleurodeles</taxon>
    </lineage>
</organism>